<dbReference type="PANTHER" id="PTHR24228:SF74">
    <property type="entry name" value="G-PROTEIN COUPLED RECEPTORS FAMILY 1 PROFILE DOMAIN-CONTAINING PROTEIN"/>
    <property type="match status" value="1"/>
</dbReference>
<keyword evidence="7" id="KW-0675">Receptor</keyword>
<accession>A0AAE1DAZ4</accession>
<dbReference type="AlphaFoldDB" id="A0AAE1DAZ4"/>
<evidence type="ECO:0000256" key="1">
    <source>
        <dbReference type="ARBA" id="ARBA00004651"/>
    </source>
</evidence>
<keyword evidence="2" id="KW-1003">Cell membrane</keyword>
<evidence type="ECO:0000256" key="4">
    <source>
        <dbReference type="ARBA" id="ARBA00022989"/>
    </source>
</evidence>
<sequence length="435" mass="48112">MARLGLPSIAKIAAAAEDSGKADDIGVGKSFNSPVSDNLIHQPDYQHARQQLQRQQQHSEELLAMSPVLSMMANVTTSSLGESGESADSSAKTCEASILCSPEYILQIATAVTVSLAAVGTVGNILTVAAIANSRLRNNINSILICNLSVADAVYCGLVLPLQALAFHHRAWTLADVVCELHAALRIWLIGVNMMLLSFIALYRFLHVVHPQSHTYYSQTPWFVSACILCWALPFFFSLTPLVHLWGEFAFEERILQCTFGPDSSKSHKITTITTGYLVPCAFISVCYARIGCVVFRSRNRAVKSGSVYRRQKARRDSFRLTGMMVLIFVGFLMGTTPYFVVNSLDAKFQRPVAHIITPVLAWIMYGTHPLIYTVMDKKFQAAYRRLLACIVGMKQVPQEASMNDARQTSQLVKRELGTEKGKDKIQQELSQDSP</sequence>
<keyword evidence="6 10" id="KW-0472">Membrane</keyword>
<feature type="region of interest" description="Disordered" evidence="9">
    <location>
        <begin position="402"/>
        <end position="435"/>
    </location>
</feature>
<feature type="transmembrane region" description="Helical" evidence="10">
    <location>
        <begin position="319"/>
        <end position="341"/>
    </location>
</feature>
<keyword evidence="8" id="KW-0807">Transducer</keyword>
<protein>
    <recommendedName>
        <fullName evidence="11">G-protein coupled receptors family 1 profile domain-containing protein</fullName>
    </recommendedName>
</protein>
<evidence type="ECO:0000256" key="10">
    <source>
        <dbReference type="SAM" id="Phobius"/>
    </source>
</evidence>
<dbReference type="PANTHER" id="PTHR24228">
    <property type="entry name" value="B2 BRADYKININ RECEPTOR/ANGIOTENSIN II RECEPTOR"/>
    <property type="match status" value="1"/>
</dbReference>
<comment type="caution">
    <text evidence="12">The sequence shown here is derived from an EMBL/GenBank/DDBJ whole genome shotgun (WGS) entry which is preliminary data.</text>
</comment>
<dbReference type="Pfam" id="PF00001">
    <property type="entry name" value="7tm_1"/>
    <property type="match status" value="1"/>
</dbReference>
<evidence type="ECO:0000256" key="2">
    <source>
        <dbReference type="ARBA" id="ARBA00022475"/>
    </source>
</evidence>
<dbReference type="GO" id="GO:0004930">
    <property type="term" value="F:G protein-coupled receptor activity"/>
    <property type="evidence" value="ECO:0007669"/>
    <property type="project" value="UniProtKB-KW"/>
</dbReference>
<keyword evidence="3 10" id="KW-0812">Transmembrane</keyword>
<dbReference type="Proteomes" id="UP001283361">
    <property type="component" value="Unassembled WGS sequence"/>
</dbReference>
<feature type="transmembrane region" description="Helical" evidence="10">
    <location>
        <begin position="144"/>
        <end position="167"/>
    </location>
</feature>
<feature type="compositionally biased region" description="Polar residues" evidence="9">
    <location>
        <begin position="402"/>
        <end position="412"/>
    </location>
</feature>
<dbReference type="EMBL" id="JAWDGP010004637">
    <property type="protein sequence ID" value="KAK3762823.1"/>
    <property type="molecule type" value="Genomic_DNA"/>
</dbReference>
<comment type="subcellular location">
    <subcellularLocation>
        <location evidence="1">Cell membrane</location>
        <topology evidence="1">Multi-pass membrane protein</topology>
    </subcellularLocation>
</comment>
<name>A0AAE1DAZ4_9GAST</name>
<reference evidence="12" key="1">
    <citation type="journal article" date="2023" name="G3 (Bethesda)">
        <title>A reference genome for the long-term kleptoplast-retaining sea slug Elysia crispata morphotype clarki.</title>
        <authorList>
            <person name="Eastman K.E."/>
            <person name="Pendleton A.L."/>
            <person name="Shaikh M.A."/>
            <person name="Suttiyut T."/>
            <person name="Ogas R."/>
            <person name="Tomko P."/>
            <person name="Gavelis G."/>
            <person name="Widhalm J.R."/>
            <person name="Wisecaver J.H."/>
        </authorList>
    </citation>
    <scope>NUCLEOTIDE SEQUENCE</scope>
    <source>
        <strain evidence="12">ECLA1</strain>
    </source>
</reference>
<feature type="transmembrane region" description="Helical" evidence="10">
    <location>
        <begin position="277"/>
        <end position="298"/>
    </location>
</feature>
<evidence type="ECO:0000256" key="3">
    <source>
        <dbReference type="ARBA" id="ARBA00022692"/>
    </source>
</evidence>
<feature type="domain" description="G-protein coupled receptors family 1 profile" evidence="11">
    <location>
        <begin position="123"/>
        <end position="373"/>
    </location>
</feature>
<dbReference type="PROSITE" id="PS50262">
    <property type="entry name" value="G_PROTEIN_RECEP_F1_2"/>
    <property type="match status" value="1"/>
</dbReference>
<keyword evidence="4 10" id="KW-1133">Transmembrane helix</keyword>
<feature type="compositionally biased region" description="Basic and acidic residues" evidence="9">
    <location>
        <begin position="413"/>
        <end position="427"/>
    </location>
</feature>
<feature type="transmembrane region" description="Helical" evidence="10">
    <location>
        <begin position="187"/>
        <end position="209"/>
    </location>
</feature>
<evidence type="ECO:0000256" key="9">
    <source>
        <dbReference type="SAM" id="MobiDB-lite"/>
    </source>
</evidence>
<organism evidence="12 13">
    <name type="scientific">Elysia crispata</name>
    <name type="common">lettuce slug</name>
    <dbReference type="NCBI Taxonomy" id="231223"/>
    <lineage>
        <taxon>Eukaryota</taxon>
        <taxon>Metazoa</taxon>
        <taxon>Spiralia</taxon>
        <taxon>Lophotrochozoa</taxon>
        <taxon>Mollusca</taxon>
        <taxon>Gastropoda</taxon>
        <taxon>Heterobranchia</taxon>
        <taxon>Euthyneura</taxon>
        <taxon>Panpulmonata</taxon>
        <taxon>Sacoglossa</taxon>
        <taxon>Placobranchoidea</taxon>
        <taxon>Plakobranchidae</taxon>
        <taxon>Elysia</taxon>
    </lineage>
</organism>
<keyword evidence="5" id="KW-0297">G-protein coupled receptor</keyword>
<evidence type="ECO:0000256" key="7">
    <source>
        <dbReference type="ARBA" id="ARBA00023170"/>
    </source>
</evidence>
<dbReference type="Gene3D" id="1.20.1070.10">
    <property type="entry name" value="Rhodopsin 7-helix transmembrane proteins"/>
    <property type="match status" value="1"/>
</dbReference>
<evidence type="ECO:0000256" key="6">
    <source>
        <dbReference type="ARBA" id="ARBA00023136"/>
    </source>
</evidence>
<dbReference type="InterPro" id="IPR000276">
    <property type="entry name" value="GPCR_Rhodpsn"/>
</dbReference>
<evidence type="ECO:0000313" key="13">
    <source>
        <dbReference type="Proteomes" id="UP001283361"/>
    </source>
</evidence>
<feature type="transmembrane region" description="Helical" evidence="10">
    <location>
        <begin position="221"/>
        <end position="246"/>
    </location>
</feature>
<evidence type="ECO:0000259" key="11">
    <source>
        <dbReference type="PROSITE" id="PS50262"/>
    </source>
</evidence>
<gene>
    <name evidence="12" type="ORF">RRG08_040518</name>
</gene>
<dbReference type="PRINTS" id="PR00237">
    <property type="entry name" value="GPCRRHODOPSN"/>
</dbReference>
<dbReference type="GO" id="GO:0005886">
    <property type="term" value="C:plasma membrane"/>
    <property type="evidence" value="ECO:0007669"/>
    <property type="project" value="UniProtKB-SubCell"/>
</dbReference>
<evidence type="ECO:0000313" key="12">
    <source>
        <dbReference type="EMBL" id="KAK3762823.1"/>
    </source>
</evidence>
<dbReference type="InterPro" id="IPR017452">
    <property type="entry name" value="GPCR_Rhodpsn_7TM"/>
</dbReference>
<evidence type="ECO:0000256" key="5">
    <source>
        <dbReference type="ARBA" id="ARBA00023040"/>
    </source>
</evidence>
<feature type="transmembrane region" description="Helical" evidence="10">
    <location>
        <begin position="353"/>
        <end position="376"/>
    </location>
</feature>
<proteinExistence type="predicted"/>
<keyword evidence="13" id="KW-1185">Reference proteome</keyword>
<feature type="transmembrane region" description="Helical" evidence="10">
    <location>
        <begin position="104"/>
        <end position="132"/>
    </location>
</feature>
<dbReference type="SUPFAM" id="SSF81321">
    <property type="entry name" value="Family A G protein-coupled receptor-like"/>
    <property type="match status" value="1"/>
</dbReference>
<evidence type="ECO:0000256" key="8">
    <source>
        <dbReference type="ARBA" id="ARBA00023224"/>
    </source>
</evidence>